<comment type="caution">
    <text evidence="2">The sequence shown here is derived from an EMBL/GenBank/DDBJ whole genome shotgun (WGS) entry which is preliminary data.</text>
</comment>
<accession>A0A1Z5KBM2</accession>
<reference evidence="2 3" key="1">
    <citation type="journal article" date="2015" name="Plant Cell">
        <title>Oil accumulation by the oleaginous diatom Fistulifera solaris as revealed by the genome and transcriptome.</title>
        <authorList>
            <person name="Tanaka T."/>
            <person name="Maeda Y."/>
            <person name="Veluchamy A."/>
            <person name="Tanaka M."/>
            <person name="Abida H."/>
            <person name="Marechal E."/>
            <person name="Bowler C."/>
            <person name="Muto M."/>
            <person name="Sunaga Y."/>
            <person name="Tanaka M."/>
            <person name="Yoshino T."/>
            <person name="Taniguchi T."/>
            <person name="Fukuda Y."/>
            <person name="Nemoto M."/>
            <person name="Matsumoto M."/>
            <person name="Wong P.S."/>
            <person name="Aburatani S."/>
            <person name="Fujibuchi W."/>
        </authorList>
    </citation>
    <scope>NUCLEOTIDE SEQUENCE [LARGE SCALE GENOMIC DNA]</scope>
    <source>
        <strain evidence="2 3">JPCC DA0580</strain>
    </source>
</reference>
<feature type="compositionally biased region" description="Basic and acidic residues" evidence="1">
    <location>
        <begin position="547"/>
        <end position="556"/>
    </location>
</feature>
<dbReference type="InParanoid" id="A0A1Z5KBM2"/>
<sequence>MINPATVRNSQVSQLSIPIQGVALHEISLPLENDASVPDVISADTSWNLFARMIGKMLSDLDQRSKENQSLPLEFTILTSDMALFSETCPTKHVDCFKRFTHNIKNFSPTNRISIIRLIVAETHMLAIGTDQSPTVESGRDAYMMAIADCISAVKGVMDETEINGSPASSTCQRVQYSLTLIDGSIPSFKALSCKIFRESIGVYDLRRQISFNLPETPDGTHCLMYFDIFFQVFPYKLGSQEAKVLVDDLHRLSLSTLEIIQLLPMSCVDASLLYGVPFSVNPVLEQNFDRNEETECLTTVFFRYLQERDLSVILRASSSVGQPGGIDRPYGVQNFLLMPQEFPEAMNTPPRSGLLFHYAEANQLISEAVQMKSNKSLETNMAVQYTEYIESAMSTLDCKPFNPLISEIEPPSDENAASIGLNTGVLKKFFDSFNNLETFDSTRSTSQIQMSFAEIDQLDAKQNPTEVLSVKELDKSHKMKKRMQATRAPFNSPPITCQVAEHPMESENSPPATSQVADQPMKSDNSPPSTSQVADHLMESDNEQEFLERESRSKL</sequence>
<dbReference type="AlphaFoldDB" id="A0A1Z5KBM2"/>
<proteinExistence type="predicted"/>
<evidence type="ECO:0000313" key="2">
    <source>
        <dbReference type="EMBL" id="GAX23606.1"/>
    </source>
</evidence>
<evidence type="ECO:0000256" key="1">
    <source>
        <dbReference type="SAM" id="MobiDB-lite"/>
    </source>
</evidence>
<gene>
    <name evidence="2" type="ORF">FisN_12Hh177</name>
</gene>
<organism evidence="2 3">
    <name type="scientific">Fistulifera solaris</name>
    <name type="common">Oleaginous diatom</name>
    <dbReference type="NCBI Taxonomy" id="1519565"/>
    <lineage>
        <taxon>Eukaryota</taxon>
        <taxon>Sar</taxon>
        <taxon>Stramenopiles</taxon>
        <taxon>Ochrophyta</taxon>
        <taxon>Bacillariophyta</taxon>
        <taxon>Bacillariophyceae</taxon>
        <taxon>Bacillariophycidae</taxon>
        <taxon>Naviculales</taxon>
        <taxon>Naviculaceae</taxon>
        <taxon>Fistulifera</taxon>
    </lineage>
</organism>
<keyword evidence="3" id="KW-1185">Reference proteome</keyword>
<name>A0A1Z5KBM2_FISSO</name>
<dbReference type="EMBL" id="BDSP01000203">
    <property type="protein sequence ID" value="GAX23606.1"/>
    <property type="molecule type" value="Genomic_DNA"/>
</dbReference>
<feature type="region of interest" description="Disordered" evidence="1">
    <location>
        <begin position="503"/>
        <end position="556"/>
    </location>
</feature>
<evidence type="ECO:0000313" key="3">
    <source>
        <dbReference type="Proteomes" id="UP000198406"/>
    </source>
</evidence>
<dbReference type="OrthoDB" id="49088at2759"/>
<protein>
    <submittedName>
        <fullName evidence="2">Uncharacterized protein</fullName>
    </submittedName>
</protein>
<dbReference type="Proteomes" id="UP000198406">
    <property type="component" value="Unassembled WGS sequence"/>
</dbReference>
<feature type="compositionally biased region" description="Polar residues" evidence="1">
    <location>
        <begin position="507"/>
        <end position="534"/>
    </location>
</feature>